<reference evidence="1 2" key="1">
    <citation type="submission" date="2023-09" db="EMBL/GenBank/DDBJ databases">
        <title>Multi-omics analysis of a traditional fermented food reveals byproduct-associated fungal strains for waste-to-food upcycling.</title>
        <authorList>
            <consortium name="Lawrence Berkeley National Laboratory"/>
            <person name="Rekdal V.M."/>
            <person name="Villalobos-Escobedo J.M."/>
            <person name="Rodriguez-Valeron N."/>
            <person name="Garcia M.O."/>
            <person name="Vasquez D.P."/>
            <person name="Damayanti I."/>
            <person name="Sorensen P.M."/>
            <person name="Baidoo E.E."/>
            <person name="De Carvalho A.C."/>
            <person name="Riley R."/>
            <person name="Lipzen A."/>
            <person name="He G."/>
            <person name="Yan M."/>
            <person name="Haridas S."/>
            <person name="Daum C."/>
            <person name="Yoshinaga Y."/>
            <person name="Ng V."/>
            <person name="Grigoriev I.V."/>
            <person name="Munk R."/>
            <person name="Nuraida L."/>
            <person name="Wijaya C.H."/>
            <person name="Morales P.-C."/>
            <person name="Keasling J.D."/>
        </authorList>
    </citation>
    <scope>NUCLEOTIDE SEQUENCE [LARGE SCALE GENOMIC DNA]</scope>
    <source>
        <strain evidence="1 2">FGSC 2613</strain>
    </source>
</reference>
<dbReference type="EMBL" id="JAVLET010000019">
    <property type="protein sequence ID" value="KAL0465067.1"/>
    <property type="molecule type" value="Genomic_DNA"/>
</dbReference>
<sequence length="51" mass="5703">IIADMSIERVRGQGAASSCLELVLLEHSEQLAQANRSLDYILFSRKDQGNR</sequence>
<evidence type="ECO:0000313" key="1">
    <source>
        <dbReference type="EMBL" id="KAL0465067.1"/>
    </source>
</evidence>
<feature type="non-terminal residue" evidence="1">
    <location>
        <position position="51"/>
    </location>
</feature>
<name>A0ABR3CXA3_NEUIN</name>
<accession>A0ABR3CXA3</accession>
<evidence type="ECO:0000313" key="2">
    <source>
        <dbReference type="Proteomes" id="UP001451303"/>
    </source>
</evidence>
<feature type="non-terminal residue" evidence="1">
    <location>
        <position position="1"/>
    </location>
</feature>
<comment type="caution">
    <text evidence="1">The sequence shown here is derived from an EMBL/GenBank/DDBJ whole genome shotgun (WGS) entry which is preliminary data.</text>
</comment>
<dbReference type="Proteomes" id="UP001451303">
    <property type="component" value="Unassembled WGS sequence"/>
</dbReference>
<organism evidence="1 2">
    <name type="scientific">Neurospora intermedia</name>
    <dbReference type="NCBI Taxonomy" id="5142"/>
    <lineage>
        <taxon>Eukaryota</taxon>
        <taxon>Fungi</taxon>
        <taxon>Dikarya</taxon>
        <taxon>Ascomycota</taxon>
        <taxon>Pezizomycotina</taxon>
        <taxon>Sordariomycetes</taxon>
        <taxon>Sordariomycetidae</taxon>
        <taxon>Sordariales</taxon>
        <taxon>Sordariaceae</taxon>
        <taxon>Neurospora</taxon>
    </lineage>
</organism>
<keyword evidence="2" id="KW-1185">Reference proteome</keyword>
<protein>
    <submittedName>
        <fullName evidence="1">Uncharacterized protein</fullName>
    </submittedName>
</protein>
<gene>
    <name evidence="1" type="ORF">QR685DRAFT_413534</name>
</gene>
<proteinExistence type="predicted"/>